<dbReference type="PANTHER" id="PTHR39344:SF1">
    <property type="entry name" value="UPF0182 PROTEIN SLL1060"/>
    <property type="match status" value="1"/>
</dbReference>
<keyword evidence="2 5" id="KW-0812">Transmembrane</keyword>
<dbReference type="HAMAP" id="MF_01600">
    <property type="entry name" value="UPF0182"/>
    <property type="match status" value="1"/>
</dbReference>
<dbReference type="AlphaFoldDB" id="A0A7J5BDV6"/>
<feature type="compositionally biased region" description="Acidic residues" evidence="6">
    <location>
        <begin position="903"/>
        <end position="929"/>
    </location>
</feature>
<dbReference type="PANTHER" id="PTHR39344">
    <property type="entry name" value="UPF0182 PROTEIN SLL1060"/>
    <property type="match status" value="1"/>
</dbReference>
<feature type="transmembrane region" description="Helical" evidence="5">
    <location>
        <begin position="178"/>
        <end position="200"/>
    </location>
</feature>
<evidence type="ECO:0000256" key="6">
    <source>
        <dbReference type="SAM" id="MobiDB-lite"/>
    </source>
</evidence>
<proteinExistence type="inferred from homology"/>
<sequence>MSSTAAPQPSSSRPPSDSTPRNGRKFGPLAATIAIVVALILVFFWFTGFYADVLWYDQLGYSAVLYTRWIATAIMFLIGFVGMALPIYLILHLAYRNRPVYAKLSQQLNEYQRALEPVRKVVFIIIPAFLGLLAGLSTAGTWETVIQFFNSTPFGTTDPLFGNDISFYVFQLPFWRGIVAFASAVLLLGLVITVAVSYLYGGIRVTGREVVISKAARIQTAIMAGLFVLSQGVSFWFDRYNSLTESNGRWTGSLYADVHASIPGLAIFAGAAMIVALLFFFAAIAGRWTLPVVGVAGLLVVGLVAGAVYPWVVQQLQVGPNEQSLETEYIQNNIDATRDAYGVADINVQSYAGVTTAEAGQLREDAETTANIRILDPSIVGPTFAQFEQERAYYQFPTELDVDRYIIDDATQDAVTTVREINVNGLGADAQSWVNRTIVYTHGYGLVAAYGNQRGPDGQPLFFASGMPQQAEALDEIEPRVYFGENSPEYSIVGAPEGSDPVEFDHISGADGVSQTYNTFSGDGGPSLGNLFNRLVYAIKFQSEQILLSDAINSESQILYDRDPIERVQAAAPYLTLDSDTYASVVDGQLVWIVDGYTTTNAYPYSTQVSIEEEAADSNTPAPTLPTQPINYIRNSVKATVNAYDGSVTLYAWDTDDPILQTWQKIFPTSLQSVDEMSGDLLSHVRYPEDMFKVQRSILATYHVTDAAEYYNQTNAWELPLDPTASADAQLRQPPYYLTMQMPGQDPAFSLYSTFIPMVSGDGTRNVLTGYLSANANAGNVPGEVAEDYGTLTLLEIENDSVNGPGQVQNIFNSNETVANQLSLLERGGQTQVLRGNLLTLPVGEGFLYVQPVYVQSTGETSYPLLRRVLVAFGDNIAFEDTLDAALDKLFLGDSGADAGDGNLDEVLDDPNVEVPDAEDAPEDVDTDTGETPAPTTTPEPTTTPAPTTDTSPSGDAYADLQDALADASQALEDRTEAYANNDLVGAAEADARMTEALERAAEAESRLNN</sequence>
<evidence type="ECO:0000256" key="5">
    <source>
        <dbReference type="HAMAP-Rule" id="MF_01600"/>
    </source>
</evidence>
<feature type="region of interest" description="Disordered" evidence="6">
    <location>
        <begin position="898"/>
        <end position="959"/>
    </location>
</feature>
<feature type="transmembrane region" description="Helical" evidence="5">
    <location>
        <begin position="66"/>
        <end position="91"/>
    </location>
</feature>
<feature type="transmembrane region" description="Helical" evidence="5">
    <location>
        <begin position="288"/>
        <end position="312"/>
    </location>
</feature>
<dbReference type="GO" id="GO:0005886">
    <property type="term" value="C:plasma membrane"/>
    <property type="evidence" value="ECO:0007669"/>
    <property type="project" value="UniProtKB-SubCell"/>
</dbReference>
<evidence type="ECO:0000256" key="4">
    <source>
        <dbReference type="ARBA" id="ARBA00023136"/>
    </source>
</evidence>
<reference evidence="7 8" key="1">
    <citation type="submission" date="2019-09" db="EMBL/GenBank/DDBJ databases">
        <title>Phylogeny of genus Pseudoclavibacter and closely related genus.</title>
        <authorList>
            <person name="Li Y."/>
        </authorList>
    </citation>
    <scope>NUCLEOTIDE SEQUENCE [LARGE SCALE GENOMIC DNA]</scope>
    <source>
        <strain evidence="7 8">KCTC 13959</strain>
    </source>
</reference>
<dbReference type="EMBL" id="WBKB01000003">
    <property type="protein sequence ID" value="KAB1643468.1"/>
    <property type="molecule type" value="Genomic_DNA"/>
</dbReference>
<keyword evidence="8" id="KW-1185">Reference proteome</keyword>
<evidence type="ECO:0000313" key="7">
    <source>
        <dbReference type="EMBL" id="KAB1643468.1"/>
    </source>
</evidence>
<keyword evidence="4 5" id="KW-0472">Membrane</keyword>
<name>A0A7J5BDV6_9MICO</name>
<gene>
    <name evidence="7" type="ORF">F8O05_06150</name>
</gene>
<keyword evidence="3 5" id="KW-1133">Transmembrane helix</keyword>
<evidence type="ECO:0000256" key="1">
    <source>
        <dbReference type="ARBA" id="ARBA00022475"/>
    </source>
</evidence>
<comment type="subcellular location">
    <subcellularLocation>
        <location evidence="5">Cell membrane</location>
        <topology evidence="5">Multi-pass membrane protein</topology>
    </subcellularLocation>
</comment>
<dbReference type="RefSeq" id="WP_158051883.1">
    <property type="nucleotide sequence ID" value="NZ_WBKB01000003.1"/>
</dbReference>
<feature type="transmembrane region" description="Helical" evidence="5">
    <location>
        <begin position="121"/>
        <end position="142"/>
    </location>
</feature>
<feature type="transmembrane region" description="Helical" evidence="5">
    <location>
        <begin position="258"/>
        <end position="281"/>
    </location>
</feature>
<accession>A0A7J5BDV6</accession>
<evidence type="ECO:0000313" key="8">
    <source>
        <dbReference type="Proteomes" id="UP000433493"/>
    </source>
</evidence>
<feature type="transmembrane region" description="Helical" evidence="5">
    <location>
        <begin position="26"/>
        <end position="46"/>
    </location>
</feature>
<evidence type="ECO:0000256" key="3">
    <source>
        <dbReference type="ARBA" id="ARBA00022989"/>
    </source>
</evidence>
<feature type="region of interest" description="Disordered" evidence="6">
    <location>
        <begin position="1"/>
        <end position="22"/>
    </location>
</feature>
<organism evidence="7 8">
    <name type="scientific">Gulosibacter chungangensis</name>
    <dbReference type="NCBI Taxonomy" id="979746"/>
    <lineage>
        <taxon>Bacteria</taxon>
        <taxon>Bacillati</taxon>
        <taxon>Actinomycetota</taxon>
        <taxon>Actinomycetes</taxon>
        <taxon>Micrococcales</taxon>
        <taxon>Microbacteriaceae</taxon>
        <taxon>Gulosibacter</taxon>
    </lineage>
</organism>
<dbReference type="InterPro" id="IPR005372">
    <property type="entry name" value="UPF0182"/>
</dbReference>
<feature type="compositionally biased region" description="Low complexity" evidence="6">
    <location>
        <begin position="1"/>
        <end position="21"/>
    </location>
</feature>
<keyword evidence="1 5" id="KW-1003">Cell membrane</keyword>
<dbReference type="OrthoDB" id="9763654at2"/>
<dbReference type="GO" id="GO:0005576">
    <property type="term" value="C:extracellular region"/>
    <property type="evidence" value="ECO:0007669"/>
    <property type="project" value="TreeGrafter"/>
</dbReference>
<comment type="similarity">
    <text evidence="5">Belongs to the UPF0182 family.</text>
</comment>
<comment type="caution">
    <text evidence="7">The sequence shown here is derived from an EMBL/GenBank/DDBJ whole genome shotgun (WGS) entry which is preliminary data.</text>
</comment>
<evidence type="ECO:0000256" key="2">
    <source>
        <dbReference type="ARBA" id="ARBA00022692"/>
    </source>
</evidence>
<dbReference type="Pfam" id="PF03699">
    <property type="entry name" value="UPF0182"/>
    <property type="match status" value="1"/>
</dbReference>
<dbReference type="Proteomes" id="UP000433493">
    <property type="component" value="Unassembled WGS sequence"/>
</dbReference>
<feature type="transmembrane region" description="Helical" evidence="5">
    <location>
        <begin position="221"/>
        <end position="238"/>
    </location>
</feature>
<protein>
    <recommendedName>
        <fullName evidence="5">UPF0182 protein F8O05_06150</fullName>
    </recommendedName>
</protein>
<feature type="compositionally biased region" description="Low complexity" evidence="6">
    <location>
        <begin position="945"/>
        <end position="959"/>
    </location>
</feature>